<feature type="transmembrane region" description="Helical" evidence="12">
    <location>
        <begin position="206"/>
        <end position="228"/>
    </location>
</feature>
<dbReference type="InterPro" id="IPR000620">
    <property type="entry name" value="EamA_dom"/>
</dbReference>
<protein>
    <submittedName>
        <fullName evidence="15">Membrane protein</fullName>
    </submittedName>
</protein>
<evidence type="ECO:0000313" key="14">
    <source>
        <dbReference type="EMBL" id="CDG16461.1"/>
    </source>
</evidence>
<dbReference type="InterPro" id="IPR037185">
    <property type="entry name" value="EmrE-like"/>
</dbReference>
<evidence type="ECO:0000256" key="9">
    <source>
        <dbReference type="ARBA" id="ARBA00022989"/>
    </source>
</evidence>
<comment type="subcellular location">
    <subcellularLocation>
        <location evidence="1">Cell membrane</location>
        <topology evidence="1">Multi-pass membrane protein</topology>
    </subcellularLocation>
</comment>
<keyword evidence="4" id="KW-0444">Lipid biosynthesis</keyword>
<reference evidence="14 16" key="1">
    <citation type="submission" date="2013-07" db="EMBL/GenBank/DDBJ databases">
        <authorList>
            <person name="Genoscope - CEA"/>
        </authorList>
    </citation>
    <scope>NUCLEOTIDE SEQUENCE [LARGE SCALE GENOMIC DNA]</scope>
    <source>
        <strain evidence="14">FRM16</strain>
        <strain evidence="16">FRM16 / DSM 17909</strain>
    </source>
</reference>
<dbReference type="EMBL" id="FO704550">
    <property type="protein sequence ID" value="CDG16461.1"/>
    <property type="molecule type" value="Genomic_DNA"/>
</dbReference>
<feature type="transmembrane region" description="Helical" evidence="12">
    <location>
        <begin position="59"/>
        <end position="76"/>
    </location>
</feature>
<dbReference type="EMBL" id="VNHN01000002">
    <property type="protein sequence ID" value="TYP16630.1"/>
    <property type="molecule type" value="Genomic_DNA"/>
</dbReference>
<keyword evidence="11 12" id="KW-0472">Membrane</keyword>
<feature type="transmembrane region" description="Helical" evidence="12">
    <location>
        <begin position="145"/>
        <end position="162"/>
    </location>
</feature>
<dbReference type="Gene3D" id="1.10.3730.20">
    <property type="match status" value="2"/>
</dbReference>
<keyword evidence="5" id="KW-0997">Cell inner membrane</keyword>
<dbReference type="HOGENOM" id="CLU_060016_3_0_6"/>
<dbReference type="GO" id="GO:0022857">
    <property type="term" value="F:transmembrane transporter activity"/>
    <property type="evidence" value="ECO:0007669"/>
    <property type="project" value="InterPro"/>
</dbReference>
<dbReference type="PANTHER" id="PTHR30561">
    <property type="entry name" value="SMR FAMILY PROTON-DEPENDENT DRUG EFFLUX TRANSPORTER SUGE"/>
    <property type="match status" value="1"/>
</dbReference>
<dbReference type="PANTHER" id="PTHR30561:SF9">
    <property type="entry name" value="4-AMINO-4-DEOXY-L-ARABINOSE-PHOSPHOUNDECAPRENOL FLIPPASE SUBUNIT ARNF-RELATED"/>
    <property type="match status" value="1"/>
</dbReference>
<evidence type="ECO:0000256" key="3">
    <source>
        <dbReference type="ARBA" id="ARBA00022475"/>
    </source>
</evidence>
<evidence type="ECO:0000256" key="1">
    <source>
        <dbReference type="ARBA" id="ARBA00004651"/>
    </source>
</evidence>
<evidence type="ECO:0000256" key="11">
    <source>
        <dbReference type="ARBA" id="ARBA00023136"/>
    </source>
</evidence>
<name>A0A068QP95_9GAMM</name>
<dbReference type="GO" id="GO:0009103">
    <property type="term" value="P:lipopolysaccharide biosynthetic process"/>
    <property type="evidence" value="ECO:0007669"/>
    <property type="project" value="UniProtKB-KW"/>
</dbReference>
<keyword evidence="6" id="KW-0441">Lipid A biosynthesis</keyword>
<feature type="transmembrane region" description="Helical" evidence="12">
    <location>
        <begin position="234"/>
        <end position="256"/>
    </location>
</feature>
<dbReference type="OrthoDB" id="9783707at2"/>
<keyword evidence="3" id="KW-1003">Cell membrane</keyword>
<dbReference type="GO" id="GO:0009245">
    <property type="term" value="P:lipid A biosynthetic process"/>
    <property type="evidence" value="ECO:0007669"/>
    <property type="project" value="UniProtKB-KW"/>
</dbReference>
<keyword evidence="2" id="KW-0813">Transport</keyword>
<feature type="transmembrane region" description="Helical" evidence="12">
    <location>
        <begin position="114"/>
        <end position="133"/>
    </location>
</feature>
<evidence type="ECO:0000256" key="4">
    <source>
        <dbReference type="ARBA" id="ARBA00022516"/>
    </source>
</evidence>
<keyword evidence="8" id="KW-0448">Lipopolysaccharide biosynthesis</keyword>
<dbReference type="Proteomes" id="UP000324170">
    <property type="component" value="Unassembled WGS sequence"/>
</dbReference>
<evidence type="ECO:0000256" key="5">
    <source>
        <dbReference type="ARBA" id="ARBA00022519"/>
    </source>
</evidence>
<evidence type="ECO:0000256" key="8">
    <source>
        <dbReference type="ARBA" id="ARBA00022985"/>
    </source>
</evidence>
<dbReference type="Proteomes" id="UP000032721">
    <property type="component" value="Chromosome"/>
</dbReference>
<feature type="domain" description="EamA" evidence="13">
    <location>
        <begin position="7"/>
        <end position="131"/>
    </location>
</feature>
<feature type="transmembrane region" description="Helical" evidence="12">
    <location>
        <begin position="6"/>
        <end position="23"/>
    </location>
</feature>
<keyword evidence="10" id="KW-0443">Lipid metabolism</keyword>
<reference evidence="15 17" key="2">
    <citation type="submission" date="2019-07" db="EMBL/GenBank/DDBJ databases">
        <title>Genomic Encyclopedia of Type Strains, Phase I: the one thousand microbial genomes (KMG-I) project.</title>
        <authorList>
            <person name="Kyrpides N."/>
        </authorList>
    </citation>
    <scope>NUCLEOTIDE SEQUENCE [LARGE SCALE GENOMIC DNA]</scope>
    <source>
        <strain evidence="15 17">DSM 17909</strain>
    </source>
</reference>
<keyword evidence="9 12" id="KW-1133">Transmembrane helix</keyword>
<keyword evidence="17" id="KW-1185">Reference proteome</keyword>
<organism evidence="14 16">
    <name type="scientific">Xenorhabdus doucetiae</name>
    <dbReference type="NCBI Taxonomy" id="351671"/>
    <lineage>
        <taxon>Bacteria</taxon>
        <taxon>Pseudomonadati</taxon>
        <taxon>Pseudomonadota</taxon>
        <taxon>Gammaproteobacteria</taxon>
        <taxon>Enterobacterales</taxon>
        <taxon>Morganellaceae</taxon>
        <taxon>Xenorhabdus</taxon>
    </lineage>
</organism>
<sequence>MTTLLFLFVLGAAMLHASWNALVKISADRFLGISIIVFFAGLIATLGLFWVGLPTLSSLPWLIFSAILHTAYCLFLSRSYATGDLGQVYPIARGCAPLITALLSWLILREMLPPLAMLGVALIIVGIMLIAFPQGKKSLQLDRKTLIAAITTSVFTAGYTLADGAGSRASVNTLSYILWLFAINGWVMGAMMYCKYWSRAGRHLRQYWQQGLLGGLMQLLSYGIVIWAMSHAPIVLVAALRETSVLFAMLLSVVILREPFSKMRLLACVVIVAGVIGTKLG</sequence>
<gene>
    <name evidence="15" type="ORF">LY16_00229</name>
    <name evidence="14" type="ORF">XDD1_0758</name>
</gene>
<dbReference type="KEGG" id="xdo:XDD1_0758"/>
<evidence type="ECO:0000313" key="15">
    <source>
        <dbReference type="EMBL" id="TYP16630.1"/>
    </source>
</evidence>
<dbReference type="InterPro" id="IPR000390">
    <property type="entry name" value="Small_drug/metabolite_transptr"/>
</dbReference>
<evidence type="ECO:0000256" key="2">
    <source>
        <dbReference type="ARBA" id="ARBA00022448"/>
    </source>
</evidence>
<accession>A0A068QP95</accession>
<evidence type="ECO:0000256" key="7">
    <source>
        <dbReference type="ARBA" id="ARBA00022692"/>
    </source>
</evidence>
<evidence type="ECO:0000256" key="10">
    <source>
        <dbReference type="ARBA" id="ARBA00023098"/>
    </source>
</evidence>
<evidence type="ECO:0000256" key="6">
    <source>
        <dbReference type="ARBA" id="ARBA00022556"/>
    </source>
</evidence>
<feature type="transmembrane region" description="Helical" evidence="12">
    <location>
        <begin position="88"/>
        <end position="108"/>
    </location>
</feature>
<dbReference type="Pfam" id="PF00892">
    <property type="entry name" value="EamA"/>
    <property type="match status" value="2"/>
</dbReference>
<evidence type="ECO:0000259" key="13">
    <source>
        <dbReference type="Pfam" id="PF00892"/>
    </source>
</evidence>
<feature type="transmembrane region" description="Helical" evidence="12">
    <location>
        <begin position="174"/>
        <end position="194"/>
    </location>
</feature>
<dbReference type="STRING" id="351671.XDD1_0758"/>
<evidence type="ECO:0000313" key="17">
    <source>
        <dbReference type="Proteomes" id="UP000324170"/>
    </source>
</evidence>
<feature type="domain" description="EamA" evidence="13">
    <location>
        <begin position="145"/>
        <end position="277"/>
    </location>
</feature>
<dbReference type="GO" id="GO:0005886">
    <property type="term" value="C:plasma membrane"/>
    <property type="evidence" value="ECO:0007669"/>
    <property type="project" value="UniProtKB-SubCell"/>
</dbReference>
<evidence type="ECO:0000256" key="12">
    <source>
        <dbReference type="SAM" id="Phobius"/>
    </source>
</evidence>
<proteinExistence type="predicted"/>
<dbReference type="SUPFAM" id="SSF103481">
    <property type="entry name" value="Multidrug resistance efflux transporter EmrE"/>
    <property type="match status" value="2"/>
</dbReference>
<evidence type="ECO:0000313" key="16">
    <source>
        <dbReference type="Proteomes" id="UP000032721"/>
    </source>
</evidence>
<keyword evidence="7 12" id="KW-0812">Transmembrane</keyword>
<feature type="transmembrane region" description="Helical" evidence="12">
    <location>
        <begin position="30"/>
        <end position="53"/>
    </location>
</feature>
<dbReference type="AlphaFoldDB" id="A0A068QP95"/>
<dbReference type="RefSeq" id="WP_045968733.1">
    <property type="nucleotide sequence ID" value="NZ_CAWMED010000001.1"/>
</dbReference>